<keyword evidence="7 8" id="KW-0924">Ammonia transport</keyword>
<feature type="transmembrane region" description="Helical" evidence="8">
    <location>
        <begin position="396"/>
        <end position="417"/>
    </location>
</feature>
<proteinExistence type="inferred from homology"/>
<feature type="transmembrane region" description="Helical" evidence="8">
    <location>
        <begin position="519"/>
        <end position="540"/>
    </location>
</feature>
<feature type="transmembrane region" description="Helical" evidence="8">
    <location>
        <begin position="301"/>
        <end position="319"/>
    </location>
</feature>
<feature type="transmembrane region" description="Helical" evidence="8">
    <location>
        <begin position="270"/>
        <end position="289"/>
    </location>
</feature>
<feature type="compositionally biased region" description="Pro residues" evidence="9">
    <location>
        <begin position="125"/>
        <end position="136"/>
    </location>
</feature>
<keyword evidence="3 8" id="KW-0813">Transport</keyword>
<feature type="compositionally biased region" description="Polar residues" evidence="9">
    <location>
        <begin position="165"/>
        <end position="174"/>
    </location>
</feature>
<feature type="region of interest" description="Disordered" evidence="9">
    <location>
        <begin position="165"/>
        <end position="232"/>
    </location>
</feature>
<evidence type="ECO:0000256" key="6">
    <source>
        <dbReference type="ARBA" id="ARBA00023136"/>
    </source>
</evidence>
<sequence>MQAMRTSLTLPGVYARIPPWPCVRLPPGPASPSHPPTHPPFPPPNASPSLSPAGQYIALHCQPLLTPPQPLAERQSDDQGTCSARGHVIFLLFLLRNPLSSSSRRPLRLTHRLHYPPLASTLPFTPTPRSHPPSPLDQPSAERQRVTIWAATRLGGSCHISLVSRSSQSTYVEQPTSPPLPTPEVPPTLYIISSKTRPTPGSPEGNPESAEGARPRSHRRGRRPPPRSRAERMAARGLLQDVAGGQGATMDMVIAHEPQGQLSRDLDIQWLLNSSYLVFFMQCGFALLEAGSVRSKNTKNILLKNVMDACVGALVWWGWGHSLAFGENGRFPNEFIGGTNFFMSNSNDVSPNEAAKQSGFNNANIFYADWVFQWAFAATSATIVSGALAERCQFRAYLIYTFVITGFVYPVVAHWVWSREGWLSTTRDMDRDGDLDIILDRSLGLIDFAGGGVVHVTGGGAALAASWIMGPRYGRFETDGTPRPLVGHSVALSSLGVFILWFGWYGFNPGSTKAFYGNMYVASKCAVATTLAAAAGGVAVQLMHVQRGKKPALSPALNGILVGLVSITSSCAVVEPYGAVAIGVIGGILYDLSSKLLLRLRLDDPLDASPVHFVGGLWSLISVGFLATPANLENAFGRKTDVGVLYGGDGHQLGVQILGAVVISTWTFLINIPLFSYLNSSGLLRVSQEEEITGLDVSRHGGVGMGYAGITVGPPPNNTAAAR</sequence>
<feature type="compositionally biased region" description="Basic residues" evidence="9">
    <location>
        <begin position="215"/>
        <end position="226"/>
    </location>
</feature>
<dbReference type="PROSITE" id="PS01219">
    <property type="entry name" value="AMMONIUM_TRANSP"/>
    <property type="match status" value="1"/>
</dbReference>
<organism evidence="11 12">
    <name type="scientific">Ostreobium quekettii</name>
    <dbReference type="NCBI Taxonomy" id="121088"/>
    <lineage>
        <taxon>Eukaryota</taxon>
        <taxon>Viridiplantae</taxon>
        <taxon>Chlorophyta</taxon>
        <taxon>core chlorophytes</taxon>
        <taxon>Ulvophyceae</taxon>
        <taxon>TCBD clade</taxon>
        <taxon>Bryopsidales</taxon>
        <taxon>Ostreobineae</taxon>
        <taxon>Ostreobiaceae</taxon>
        <taxon>Ostreobium</taxon>
    </lineage>
</organism>
<dbReference type="Gene3D" id="1.10.3430.10">
    <property type="entry name" value="Ammonium transporter AmtB like domains"/>
    <property type="match status" value="1"/>
</dbReference>
<feature type="compositionally biased region" description="Pro residues" evidence="9">
    <location>
        <begin position="28"/>
        <end position="46"/>
    </location>
</feature>
<feature type="transmembrane region" description="Helical" evidence="8">
    <location>
        <begin position="490"/>
        <end position="507"/>
    </location>
</feature>
<feature type="region of interest" description="Disordered" evidence="9">
    <location>
        <begin position="28"/>
        <end position="49"/>
    </location>
</feature>
<dbReference type="OrthoDB" id="534912at2759"/>
<evidence type="ECO:0000256" key="9">
    <source>
        <dbReference type="SAM" id="MobiDB-lite"/>
    </source>
</evidence>
<dbReference type="InterPro" id="IPR001905">
    <property type="entry name" value="Ammonium_transpt"/>
</dbReference>
<keyword evidence="6 8" id="KW-0472">Membrane</keyword>
<feature type="transmembrane region" description="Helical" evidence="8">
    <location>
        <begin position="448"/>
        <end position="469"/>
    </location>
</feature>
<feature type="transmembrane region" description="Helical" evidence="8">
    <location>
        <begin position="370"/>
        <end position="389"/>
    </location>
</feature>
<dbReference type="Proteomes" id="UP000708148">
    <property type="component" value="Unassembled WGS sequence"/>
</dbReference>
<evidence type="ECO:0000256" key="2">
    <source>
        <dbReference type="ARBA" id="ARBA00005887"/>
    </source>
</evidence>
<evidence type="ECO:0000256" key="3">
    <source>
        <dbReference type="ARBA" id="ARBA00022448"/>
    </source>
</evidence>
<dbReference type="Pfam" id="PF00909">
    <property type="entry name" value="Ammonium_transp"/>
    <property type="match status" value="1"/>
</dbReference>
<feature type="transmembrane region" description="Helical" evidence="8">
    <location>
        <begin position="653"/>
        <end position="675"/>
    </location>
</feature>
<accession>A0A8S1IK73</accession>
<comment type="caution">
    <text evidence="11">The sequence shown here is derived from an EMBL/GenBank/DDBJ whole genome shotgun (WGS) entry which is preliminary data.</text>
</comment>
<comment type="subcellular location">
    <subcellularLocation>
        <location evidence="8">Cell membrane</location>
        <topology evidence="8">Multi-pass membrane protein</topology>
    </subcellularLocation>
    <subcellularLocation>
        <location evidence="1">Membrane</location>
        <topology evidence="1">Multi-pass membrane protein</topology>
    </subcellularLocation>
</comment>
<dbReference type="PANTHER" id="PTHR11730:SF6">
    <property type="entry name" value="AMMONIUM TRANSPORTER"/>
    <property type="match status" value="1"/>
</dbReference>
<evidence type="ECO:0000256" key="8">
    <source>
        <dbReference type="RuleBase" id="RU362002"/>
    </source>
</evidence>
<dbReference type="SUPFAM" id="SSF111352">
    <property type="entry name" value="Ammonium transporter"/>
    <property type="match status" value="1"/>
</dbReference>
<reference evidence="11" key="1">
    <citation type="submission" date="2020-12" db="EMBL/GenBank/DDBJ databases">
        <authorList>
            <person name="Iha C."/>
        </authorList>
    </citation>
    <scope>NUCLEOTIDE SEQUENCE</scope>
</reference>
<evidence type="ECO:0000256" key="7">
    <source>
        <dbReference type="ARBA" id="ARBA00023177"/>
    </source>
</evidence>
<evidence type="ECO:0000256" key="5">
    <source>
        <dbReference type="ARBA" id="ARBA00022989"/>
    </source>
</evidence>
<evidence type="ECO:0000256" key="1">
    <source>
        <dbReference type="ARBA" id="ARBA00004141"/>
    </source>
</evidence>
<dbReference type="GO" id="GO:0005886">
    <property type="term" value="C:plasma membrane"/>
    <property type="evidence" value="ECO:0007669"/>
    <property type="project" value="UniProtKB-SubCell"/>
</dbReference>
<dbReference type="NCBIfam" id="TIGR00836">
    <property type="entry name" value="amt"/>
    <property type="match status" value="1"/>
</dbReference>
<feature type="transmembrane region" description="Helical" evidence="8">
    <location>
        <begin position="610"/>
        <end position="632"/>
    </location>
</feature>
<comment type="similarity">
    <text evidence="2 8">Belongs to the ammonia transporter channel (TC 1.A.11.2) family.</text>
</comment>
<dbReference type="GO" id="GO:0008519">
    <property type="term" value="F:ammonium channel activity"/>
    <property type="evidence" value="ECO:0007669"/>
    <property type="project" value="InterPro"/>
</dbReference>
<dbReference type="EMBL" id="CAJHUC010000301">
    <property type="protein sequence ID" value="CAD7695066.1"/>
    <property type="molecule type" value="Genomic_DNA"/>
</dbReference>
<feature type="transmembrane region" description="Helical" evidence="8">
    <location>
        <begin position="561"/>
        <end position="590"/>
    </location>
</feature>
<name>A0A8S1IK73_9CHLO</name>
<keyword evidence="12" id="KW-1185">Reference proteome</keyword>
<feature type="compositionally biased region" description="Pro residues" evidence="9">
    <location>
        <begin position="176"/>
        <end position="186"/>
    </location>
</feature>
<dbReference type="PANTHER" id="PTHR11730">
    <property type="entry name" value="AMMONIUM TRANSPORTER"/>
    <property type="match status" value="1"/>
</dbReference>
<dbReference type="FunFam" id="1.10.3430.10:FF:000008">
    <property type="entry name" value="Ammonium transporter"/>
    <property type="match status" value="1"/>
</dbReference>
<keyword evidence="5 8" id="KW-1133">Transmembrane helix</keyword>
<protein>
    <recommendedName>
        <fullName evidence="8">Ammonium transporter</fullName>
    </recommendedName>
</protein>
<gene>
    <name evidence="11" type="ORF">OSTQU699_LOCUS427</name>
</gene>
<dbReference type="InterPro" id="IPR024041">
    <property type="entry name" value="NH4_transpt_AmtB-like_dom"/>
</dbReference>
<evidence type="ECO:0000313" key="11">
    <source>
        <dbReference type="EMBL" id="CAD7695066.1"/>
    </source>
</evidence>
<dbReference type="InterPro" id="IPR029020">
    <property type="entry name" value="Ammonium/urea_transptr"/>
</dbReference>
<dbReference type="GO" id="GO:0097272">
    <property type="term" value="P:ammonium homeostasis"/>
    <property type="evidence" value="ECO:0007669"/>
    <property type="project" value="TreeGrafter"/>
</dbReference>
<evidence type="ECO:0000259" key="10">
    <source>
        <dbReference type="Pfam" id="PF00909"/>
    </source>
</evidence>
<feature type="domain" description="Ammonium transporter AmtB-like" evidence="10">
    <location>
        <begin position="270"/>
        <end position="703"/>
    </location>
</feature>
<keyword evidence="4 8" id="KW-0812">Transmembrane</keyword>
<evidence type="ECO:0000256" key="4">
    <source>
        <dbReference type="ARBA" id="ARBA00022692"/>
    </source>
</evidence>
<feature type="region of interest" description="Disordered" evidence="9">
    <location>
        <begin position="117"/>
        <end position="143"/>
    </location>
</feature>
<dbReference type="InterPro" id="IPR018047">
    <property type="entry name" value="Ammonium_transpt_CS"/>
</dbReference>
<evidence type="ECO:0000313" key="12">
    <source>
        <dbReference type="Proteomes" id="UP000708148"/>
    </source>
</evidence>
<dbReference type="AlphaFoldDB" id="A0A8S1IK73"/>